<evidence type="ECO:0000313" key="3">
    <source>
        <dbReference type="EMBL" id="TVW79705.1"/>
    </source>
</evidence>
<evidence type="ECO:0000313" key="4">
    <source>
        <dbReference type="Proteomes" id="UP000320896"/>
    </source>
</evidence>
<evidence type="ECO:0000256" key="1">
    <source>
        <dbReference type="SAM" id="MobiDB-lite"/>
    </source>
</evidence>
<accession>A0A558ZQV9</accession>
<dbReference type="AlphaFoldDB" id="A0A558ZQV9"/>
<feature type="region of interest" description="Disordered" evidence="1">
    <location>
        <begin position="60"/>
        <end position="82"/>
    </location>
</feature>
<proteinExistence type="predicted"/>
<dbReference type="Proteomes" id="UP000320896">
    <property type="component" value="Unassembled WGS sequence"/>
</dbReference>
<feature type="non-terminal residue" evidence="3">
    <location>
        <position position="1"/>
    </location>
</feature>
<name>A0A558ZQV9_STREE</name>
<reference evidence="3 4" key="1">
    <citation type="submission" date="2019-07" db="EMBL/GenBank/DDBJ databases">
        <authorList>
            <person name="Mohale T."/>
        </authorList>
    </citation>
    <scope>NUCLEOTIDE SEQUENCE [LARGE SCALE GENOMIC DNA]</scope>
    <source>
        <strain evidence="3 4">NTPn 126</strain>
    </source>
</reference>
<dbReference type="InterPro" id="IPR011434">
    <property type="entry name" value="Ltp-like_HTH"/>
</dbReference>
<evidence type="ECO:0000259" key="2">
    <source>
        <dbReference type="Pfam" id="PF07553"/>
    </source>
</evidence>
<feature type="compositionally biased region" description="Basic and acidic residues" evidence="1">
    <location>
        <begin position="73"/>
        <end position="82"/>
    </location>
</feature>
<feature type="domain" description="Putative host cell surface-exposed lipoprotein Ltp-like HTH region" evidence="2">
    <location>
        <begin position="7"/>
        <end position="44"/>
    </location>
</feature>
<sequence>RKKATKEKAKDYAKNNHLSSFNTESELQRENRFTPEEAKYAVENAGIDWKEIALERAKELKQSAPEPDFAISDTRDGLQSEQFRDEEVKYAMDNLKK</sequence>
<comment type="caution">
    <text evidence="3">The sequence shown here is derived from an EMBL/GenBank/DDBJ whole genome shotgun (WGS) entry which is preliminary data.</text>
</comment>
<gene>
    <name evidence="3" type="ORF">AZJ70_12565</name>
</gene>
<dbReference type="Pfam" id="PF07553">
    <property type="entry name" value="Lipoprotein_Ltp"/>
    <property type="match status" value="1"/>
</dbReference>
<dbReference type="EMBL" id="VMWH01000389">
    <property type="protein sequence ID" value="TVW79705.1"/>
    <property type="molecule type" value="Genomic_DNA"/>
</dbReference>
<dbReference type="Gene3D" id="1.10.10.10">
    <property type="entry name" value="Winged helix-like DNA-binding domain superfamily/Winged helix DNA-binding domain"/>
    <property type="match status" value="2"/>
</dbReference>
<protein>
    <recommendedName>
        <fullName evidence="2">Putative host cell surface-exposed lipoprotein Ltp-like HTH region domain-containing protein</fullName>
    </recommendedName>
</protein>
<organism evidence="3 4">
    <name type="scientific">Streptococcus pneumoniae</name>
    <dbReference type="NCBI Taxonomy" id="1313"/>
    <lineage>
        <taxon>Bacteria</taxon>
        <taxon>Bacillati</taxon>
        <taxon>Bacillota</taxon>
        <taxon>Bacilli</taxon>
        <taxon>Lactobacillales</taxon>
        <taxon>Streptococcaceae</taxon>
        <taxon>Streptococcus</taxon>
    </lineage>
</organism>
<dbReference type="InterPro" id="IPR036388">
    <property type="entry name" value="WH-like_DNA-bd_sf"/>
</dbReference>